<organism evidence="2 3">
    <name type="scientific">Trichomonas vaginalis (strain ATCC PRA-98 / G3)</name>
    <dbReference type="NCBI Taxonomy" id="412133"/>
    <lineage>
        <taxon>Eukaryota</taxon>
        <taxon>Metamonada</taxon>
        <taxon>Parabasalia</taxon>
        <taxon>Trichomonadida</taxon>
        <taxon>Trichomonadidae</taxon>
        <taxon>Trichomonas</taxon>
    </lineage>
</organism>
<keyword evidence="1" id="KW-1133">Transmembrane helix</keyword>
<name>A2EXE9_TRIV3</name>
<reference evidence="2" key="1">
    <citation type="submission" date="2006-10" db="EMBL/GenBank/DDBJ databases">
        <authorList>
            <person name="Amadeo P."/>
            <person name="Zhao Q."/>
            <person name="Wortman J."/>
            <person name="Fraser-Liggett C."/>
            <person name="Carlton J."/>
        </authorList>
    </citation>
    <scope>NUCLEOTIDE SEQUENCE</scope>
    <source>
        <strain evidence="2">G3</strain>
    </source>
</reference>
<dbReference type="VEuPathDB" id="TrichDB:TVAG_252900"/>
<protein>
    <submittedName>
        <fullName evidence="2">Uncharacterized protein</fullName>
    </submittedName>
</protein>
<reference evidence="2" key="2">
    <citation type="journal article" date="2007" name="Science">
        <title>Draft genome sequence of the sexually transmitted pathogen Trichomonas vaginalis.</title>
        <authorList>
            <person name="Carlton J.M."/>
            <person name="Hirt R.P."/>
            <person name="Silva J.C."/>
            <person name="Delcher A.L."/>
            <person name="Schatz M."/>
            <person name="Zhao Q."/>
            <person name="Wortman J.R."/>
            <person name="Bidwell S.L."/>
            <person name="Alsmark U.C.M."/>
            <person name="Besteiro S."/>
            <person name="Sicheritz-Ponten T."/>
            <person name="Noel C.J."/>
            <person name="Dacks J.B."/>
            <person name="Foster P.G."/>
            <person name="Simillion C."/>
            <person name="Van de Peer Y."/>
            <person name="Miranda-Saavedra D."/>
            <person name="Barton G.J."/>
            <person name="Westrop G.D."/>
            <person name="Mueller S."/>
            <person name="Dessi D."/>
            <person name="Fiori P.L."/>
            <person name="Ren Q."/>
            <person name="Paulsen I."/>
            <person name="Zhang H."/>
            <person name="Bastida-Corcuera F.D."/>
            <person name="Simoes-Barbosa A."/>
            <person name="Brown M.T."/>
            <person name="Hayes R.D."/>
            <person name="Mukherjee M."/>
            <person name="Okumura C.Y."/>
            <person name="Schneider R."/>
            <person name="Smith A.J."/>
            <person name="Vanacova S."/>
            <person name="Villalvazo M."/>
            <person name="Haas B.J."/>
            <person name="Pertea M."/>
            <person name="Feldblyum T.V."/>
            <person name="Utterback T.R."/>
            <person name="Shu C.L."/>
            <person name="Osoegawa K."/>
            <person name="de Jong P.J."/>
            <person name="Hrdy I."/>
            <person name="Horvathova L."/>
            <person name="Zubacova Z."/>
            <person name="Dolezal P."/>
            <person name="Malik S.B."/>
            <person name="Logsdon J.M. Jr."/>
            <person name="Henze K."/>
            <person name="Gupta A."/>
            <person name="Wang C.C."/>
            <person name="Dunne R.L."/>
            <person name="Upcroft J.A."/>
            <person name="Upcroft P."/>
            <person name="White O."/>
            <person name="Salzberg S.L."/>
            <person name="Tang P."/>
            <person name="Chiu C.-H."/>
            <person name="Lee Y.-S."/>
            <person name="Embley T.M."/>
            <person name="Coombs G.H."/>
            <person name="Mottram J.C."/>
            <person name="Tachezy J."/>
            <person name="Fraser-Liggett C.M."/>
            <person name="Johnson P.J."/>
        </authorList>
    </citation>
    <scope>NUCLEOTIDE SEQUENCE [LARGE SCALE GENOMIC DNA]</scope>
    <source>
        <strain evidence="2">G3</strain>
    </source>
</reference>
<dbReference type="AlphaFoldDB" id="A2EXE9"/>
<evidence type="ECO:0000313" key="3">
    <source>
        <dbReference type="Proteomes" id="UP000001542"/>
    </source>
</evidence>
<dbReference type="InParanoid" id="A2EXE9"/>
<dbReference type="Proteomes" id="UP000001542">
    <property type="component" value="Unassembled WGS sequence"/>
</dbReference>
<keyword evidence="1" id="KW-0472">Membrane</keyword>
<keyword evidence="3" id="KW-1185">Reference proteome</keyword>
<evidence type="ECO:0000256" key="1">
    <source>
        <dbReference type="SAM" id="Phobius"/>
    </source>
</evidence>
<feature type="transmembrane region" description="Helical" evidence="1">
    <location>
        <begin position="93"/>
        <end position="115"/>
    </location>
</feature>
<evidence type="ECO:0000313" key="2">
    <source>
        <dbReference type="EMBL" id="EAY02639.1"/>
    </source>
</evidence>
<dbReference type="KEGG" id="tva:4760479"/>
<feature type="transmembrane region" description="Helical" evidence="1">
    <location>
        <begin position="127"/>
        <end position="146"/>
    </location>
</feature>
<feature type="transmembrane region" description="Helical" evidence="1">
    <location>
        <begin position="64"/>
        <end position="87"/>
    </location>
</feature>
<dbReference type="VEuPathDB" id="TrichDB:TVAGG3_0193390"/>
<dbReference type="RefSeq" id="XP_001314862.1">
    <property type="nucleotide sequence ID" value="XM_001314827.1"/>
</dbReference>
<sequence length="397" mass="45597">MLHFLLSIRYTDESVGTCTGELQDGQFCCFGEVCDYKCVYDNESVKIKSHCFHKTEEVFCQTSILGVFISILIAITPTILFLGIGVLRKYQNYYALFMSLLLNVFWAMLIMSMSCSVRSGLWTKHIAFWYILGMLGLAASITLYFLNLCNRNGATFLAESQSSVINETDDEVNKRLCCPKLPELDAGSTYRELNYPLVEFDELISAIEENVSAPPEPKMHWMVSYKNPGESKEHRIHDSSNIEYGSWQSYGETTPYSQNMITVYRCDITYTFDSVLEDEIKQFAEVNRLKHQGEGQYESWITNYPKNLMRYAISGNGSKFFRYFTSGFNKKLYAVLAVFGYHYIMDAIWIPKVQYIRSVLTKKMYKGLEGRAKRGENDTDVFAEVHMEAPSMTSNLV</sequence>
<gene>
    <name evidence="2" type="ORF">TVAG_252900</name>
</gene>
<accession>A2EXE9</accession>
<keyword evidence="1" id="KW-0812">Transmembrane</keyword>
<dbReference type="EMBL" id="DS113529">
    <property type="protein sequence ID" value="EAY02639.1"/>
    <property type="molecule type" value="Genomic_DNA"/>
</dbReference>
<proteinExistence type="predicted"/>